<dbReference type="Proteomes" id="UP000789524">
    <property type="component" value="Unassembled WGS sequence"/>
</dbReference>
<dbReference type="AlphaFoldDB" id="A0A8J2WAN9"/>
<gene>
    <name evidence="1" type="ORF">DCHRY22_LOCUS12572</name>
</gene>
<comment type="caution">
    <text evidence="1">The sequence shown here is derived from an EMBL/GenBank/DDBJ whole genome shotgun (WGS) entry which is preliminary data.</text>
</comment>
<accession>A0A8J2WAN9</accession>
<dbReference type="EMBL" id="CAKASE010000077">
    <property type="protein sequence ID" value="CAG9578069.1"/>
    <property type="molecule type" value="Genomic_DNA"/>
</dbReference>
<proteinExistence type="predicted"/>
<reference evidence="1" key="1">
    <citation type="submission" date="2021-09" db="EMBL/GenBank/DDBJ databases">
        <authorList>
            <person name="Martin H S."/>
        </authorList>
    </citation>
    <scope>NUCLEOTIDE SEQUENCE</scope>
</reference>
<evidence type="ECO:0000313" key="1">
    <source>
        <dbReference type="EMBL" id="CAG9578069.1"/>
    </source>
</evidence>
<keyword evidence="2" id="KW-1185">Reference proteome</keyword>
<sequence length="155" mass="17480">MSVSVVHGRHMFMRHVIRVILSQFAAPYLWVTTRHQYRVVWPSLDLHHPRSSRSLSPEDEFRFLRSQTSSRSCVLSLPSTSLSSASLYFRSILRVLSRLLVSVCHLRGVVSLTRSPSSVSRFVRCHLSPVTCHCVCVCVSAGPGRVSVTCSVLWQ</sequence>
<name>A0A8J2WAN9_9NEOP</name>
<organism evidence="1 2">
    <name type="scientific">Danaus chrysippus</name>
    <name type="common">African queen</name>
    <dbReference type="NCBI Taxonomy" id="151541"/>
    <lineage>
        <taxon>Eukaryota</taxon>
        <taxon>Metazoa</taxon>
        <taxon>Ecdysozoa</taxon>
        <taxon>Arthropoda</taxon>
        <taxon>Hexapoda</taxon>
        <taxon>Insecta</taxon>
        <taxon>Pterygota</taxon>
        <taxon>Neoptera</taxon>
        <taxon>Endopterygota</taxon>
        <taxon>Lepidoptera</taxon>
        <taxon>Glossata</taxon>
        <taxon>Ditrysia</taxon>
        <taxon>Papilionoidea</taxon>
        <taxon>Nymphalidae</taxon>
        <taxon>Danainae</taxon>
        <taxon>Danaini</taxon>
        <taxon>Danaina</taxon>
        <taxon>Danaus</taxon>
        <taxon>Anosia</taxon>
    </lineage>
</organism>
<protein>
    <submittedName>
        <fullName evidence="1">(African queen) hypothetical protein</fullName>
    </submittedName>
</protein>
<evidence type="ECO:0000313" key="2">
    <source>
        <dbReference type="Proteomes" id="UP000789524"/>
    </source>
</evidence>